<dbReference type="InterPro" id="IPR051796">
    <property type="entry name" value="ISF_SsuE-like"/>
</dbReference>
<organism evidence="4 5">
    <name type="scientific">Fusibacter bizertensis</name>
    <dbReference type="NCBI Taxonomy" id="1488331"/>
    <lineage>
        <taxon>Bacteria</taxon>
        <taxon>Bacillati</taxon>
        <taxon>Bacillota</taxon>
        <taxon>Clostridia</taxon>
        <taxon>Eubacteriales</taxon>
        <taxon>Eubacteriales Family XII. Incertae Sedis</taxon>
        <taxon>Fusibacter</taxon>
    </lineage>
</organism>
<reference evidence="4 5" key="1">
    <citation type="submission" date="2023-04" db="EMBL/GenBank/DDBJ databases">
        <title>Fusibacter bizertensis strain WBS, isolated from littoral bottom sediments of the Arctic seas - biochemical and genomic analysis.</title>
        <authorList>
            <person name="Brioukhanov A.L."/>
        </authorList>
    </citation>
    <scope>NUCLEOTIDE SEQUENCE [LARGE SCALE GENOMIC DNA]</scope>
    <source>
        <strain evidence="4 5">WBS</strain>
    </source>
</reference>
<dbReference type="SUPFAM" id="SSF52218">
    <property type="entry name" value="Flavoproteins"/>
    <property type="match status" value="1"/>
</dbReference>
<gene>
    <name evidence="4" type="ORF">QE109_07420</name>
</gene>
<dbReference type="Gene3D" id="3.40.50.360">
    <property type="match status" value="1"/>
</dbReference>
<keyword evidence="2" id="KW-0288">FMN</keyword>
<sequence>MSKDKRMDIKMIKKSIVIVMGSHRSNGNTQYLVHNLVDRLNTLALYPQVIDVNTLNIKHCIDCNICKENWGQCVHDDDMTDVYALFKQADVLIIASPVYFNGVTSKLKTLIDRCQMIFLCDFEHHKPFVEQVNPDEKLGFVFSIGGANTYPHQFMGNELTIKLVFDNLRVPLTNHLKYFGTDHQLLVDRSEVSKDLDEIVKDIEAYLMP</sequence>
<dbReference type="EMBL" id="JARYZI010000004">
    <property type="protein sequence ID" value="MDH8677972.1"/>
    <property type="molecule type" value="Genomic_DNA"/>
</dbReference>
<dbReference type="PANTHER" id="PTHR43278">
    <property type="entry name" value="NAD(P)H-DEPENDENT FMN-CONTAINING OXIDOREDUCTASE YWQN-RELATED"/>
    <property type="match status" value="1"/>
</dbReference>
<evidence type="ECO:0000313" key="5">
    <source>
        <dbReference type="Proteomes" id="UP001158045"/>
    </source>
</evidence>
<keyword evidence="1" id="KW-0285">Flavoprotein</keyword>
<evidence type="ECO:0000256" key="1">
    <source>
        <dbReference type="ARBA" id="ARBA00022630"/>
    </source>
</evidence>
<dbReference type="InterPro" id="IPR029039">
    <property type="entry name" value="Flavoprotein-like_sf"/>
</dbReference>
<evidence type="ECO:0000313" key="4">
    <source>
        <dbReference type="EMBL" id="MDH8677972.1"/>
    </source>
</evidence>
<comment type="caution">
    <text evidence="4">The sequence shown here is derived from an EMBL/GenBank/DDBJ whole genome shotgun (WGS) entry which is preliminary data.</text>
</comment>
<proteinExistence type="predicted"/>
<dbReference type="InterPro" id="IPR005025">
    <property type="entry name" value="FMN_Rdtase-like_dom"/>
</dbReference>
<feature type="domain" description="NADPH-dependent FMN reductase-like" evidence="3">
    <location>
        <begin position="16"/>
        <end position="123"/>
    </location>
</feature>
<protein>
    <submittedName>
        <fullName evidence="4">NAD(P)H-dependent oxidoreductase</fullName>
    </submittedName>
</protein>
<accession>A0ABT6NC26</accession>
<evidence type="ECO:0000256" key="2">
    <source>
        <dbReference type="ARBA" id="ARBA00022643"/>
    </source>
</evidence>
<name>A0ABT6NC26_9FIRM</name>
<keyword evidence="5" id="KW-1185">Reference proteome</keyword>
<evidence type="ECO:0000259" key="3">
    <source>
        <dbReference type="Pfam" id="PF03358"/>
    </source>
</evidence>
<dbReference type="RefSeq" id="WP_281093801.1">
    <property type="nucleotide sequence ID" value="NZ_JARYZI010000004.1"/>
</dbReference>
<dbReference type="Pfam" id="PF03358">
    <property type="entry name" value="FMN_red"/>
    <property type="match status" value="1"/>
</dbReference>
<dbReference type="Proteomes" id="UP001158045">
    <property type="component" value="Unassembled WGS sequence"/>
</dbReference>
<dbReference type="PANTHER" id="PTHR43278:SF2">
    <property type="entry name" value="IRON-SULFUR FLAVOPROTEIN"/>
    <property type="match status" value="1"/>
</dbReference>